<dbReference type="InterPro" id="IPR051531">
    <property type="entry name" value="N-acetyltransferase"/>
</dbReference>
<dbReference type="SUPFAM" id="SSF55729">
    <property type="entry name" value="Acyl-CoA N-acyltransferases (Nat)"/>
    <property type="match status" value="1"/>
</dbReference>
<dbReference type="Pfam" id="PF13302">
    <property type="entry name" value="Acetyltransf_3"/>
    <property type="match status" value="1"/>
</dbReference>
<reference evidence="2 3" key="1">
    <citation type="submission" date="2023-03" db="EMBL/GenBank/DDBJ databases">
        <title>Bacillus Genome Sequencing.</title>
        <authorList>
            <person name="Dunlap C."/>
        </authorList>
    </citation>
    <scope>NUCLEOTIDE SEQUENCE [LARGE SCALE GENOMIC DNA]</scope>
    <source>
        <strain evidence="2 3">NRS-319</strain>
    </source>
</reference>
<sequence length="164" mass="19248">MIDTKHCFLNNIQESDYKNITELYTNPKVRQYLGGPREEETLKEVLDDMLQPDKNCWNWAVRLKQTNQLIGIISLNPHDIMNDIEISYQFFPQWWGKGYATETVQAIIDYSLSTLELLKIIAVTQVANTPSRKLLERLDMKLIQTFYRFGAEQAVYSIENKLIR</sequence>
<dbReference type="Proteomes" id="UP001336122">
    <property type="component" value="Unassembled WGS sequence"/>
</dbReference>
<dbReference type="PROSITE" id="PS51186">
    <property type="entry name" value="GNAT"/>
    <property type="match status" value="1"/>
</dbReference>
<dbReference type="PANTHER" id="PTHR43792">
    <property type="entry name" value="GNAT FAMILY, PUTATIVE (AFU_ORTHOLOGUE AFUA_3G00765)-RELATED-RELATED"/>
    <property type="match status" value="1"/>
</dbReference>
<proteinExistence type="predicted"/>
<dbReference type="PANTHER" id="PTHR43792:SF1">
    <property type="entry name" value="N-ACETYLTRANSFERASE DOMAIN-CONTAINING PROTEIN"/>
    <property type="match status" value="1"/>
</dbReference>
<dbReference type="InterPro" id="IPR000182">
    <property type="entry name" value="GNAT_dom"/>
</dbReference>
<organism evidence="2 3">
    <name type="scientific">Bacillus nitratireducens</name>
    <dbReference type="NCBI Taxonomy" id="2026193"/>
    <lineage>
        <taxon>Bacteria</taxon>
        <taxon>Bacillati</taxon>
        <taxon>Bacillota</taxon>
        <taxon>Bacilli</taxon>
        <taxon>Bacillales</taxon>
        <taxon>Bacillaceae</taxon>
        <taxon>Bacillus</taxon>
        <taxon>Bacillus cereus group</taxon>
    </lineage>
</organism>
<accession>A0ABU6PLD6</accession>
<dbReference type="Gene3D" id="3.40.630.30">
    <property type="match status" value="1"/>
</dbReference>
<protein>
    <submittedName>
        <fullName evidence="2">GNAT family N-acetyltransferase</fullName>
    </submittedName>
</protein>
<keyword evidence="3" id="KW-1185">Reference proteome</keyword>
<feature type="domain" description="N-acetyltransferase" evidence="1">
    <location>
        <begin position="7"/>
        <end position="164"/>
    </location>
</feature>
<evidence type="ECO:0000259" key="1">
    <source>
        <dbReference type="PROSITE" id="PS51186"/>
    </source>
</evidence>
<dbReference type="EMBL" id="JARTIK010000072">
    <property type="protein sequence ID" value="MED4682021.1"/>
    <property type="molecule type" value="Genomic_DNA"/>
</dbReference>
<name>A0ABU6PLD6_9BACI</name>
<gene>
    <name evidence="2" type="ORF">P9485_30645</name>
</gene>
<evidence type="ECO:0000313" key="3">
    <source>
        <dbReference type="Proteomes" id="UP001336122"/>
    </source>
</evidence>
<comment type="caution">
    <text evidence="2">The sequence shown here is derived from an EMBL/GenBank/DDBJ whole genome shotgun (WGS) entry which is preliminary data.</text>
</comment>
<dbReference type="RefSeq" id="WP_097872573.1">
    <property type="nucleotide sequence ID" value="NZ_JARTIK010000072.1"/>
</dbReference>
<evidence type="ECO:0000313" key="2">
    <source>
        <dbReference type="EMBL" id="MED4682021.1"/>
    </source>
</evidence>
<dbReference type="InterPro" id="IPR016181">
    <property type="entry name" value="Acyl_CoA_acyltransferase"/>
</dbReference>